<dbReference type="EMBL" id="JFZA02000060">
    <property type="protein sequence ID" value="KFG88436.1"/>
    <property type="molecule type" value="Genomic_DNA"/>
</dbReference>
<gene>
    <name evidence="2" type="ORF">BV98_003621</name>
</gene>
<evidence type="ECO:0000313" key="3">
    <source>
        <dbReference type="Proteomes" id="UP000024284"/>
    </source>
</evidence>
<dbReference type="STRING" id="76947.GCA_002080435_01696"/>
<protein>
    <submittedName>
        <fullName evidence="2">Uncharacterized protein</fullName>
    </submittedName>
</protein>
<dbReference type="eggNOG" id="ENOG503009C">
    <property type="taxonomic scope" value="Bacteria"/>
</dbReference>
<proteinExistence type="predicted"/>
<dbReference type="Proteomes" id="UP000024284">
    <property type="component" value="Unassembled WGS sequence"/>
</dbReference>
<accession>A0A086P4W8</accession>
<reference evidence="2" key="1">
    <citation type="submission" date="2014-08" db="EMBL/GenBank/DDBJ databases">
        <title>Draft genome sequences of Sphingobium herbicidovorans.</title>
        <authorList>
            <person name="Gan H.M."/>
            <person name="Gan H.Y."/>
            <person name="Savka M.A."/>
        </authorList>
    </citation>
    <scope>NUCLEOTIDE SEQUENCE [LARGE SCALE GENOMIC DNA]</scope>
    <source>
        <strain evidence="2">NBRC 16415</strain>
    </source>
</reference>
<feature type="transmembrane region" description="Helical" evidence="1">
    <location>
        <begin position="49"/>
        <end position="68"/>
    </location>
</feature>
<keyword evidence="3" id="KW-1185">Reference proteome</keyword>
<dbReference type="AlphaFoldDB" id="A0A086P4W8"/>
<name>A0A086P4W8_SPHHM</name>
<evidence type="ECO:0000256" key="1">
    <source>
        <dbReference type="SAM" id="Phobius"/>
    </source>
</evidence>
<keyword evidence="1" id="KW-0472">Membrane</keyword>
<evidence type="ECO:0000313" key="2">
    <source>
        <dbReference type="EMBL" id="KFG88436.1"/>
    </source>
</evidence>
<organism evidence="2 3">
    <name type="scientific">Sphingobium herbicidovorans (strain ATCC 700291 / DSM 11019 / CCUG 56400 / KCTC 2939 / LMG 18315 / NBRC 16415 / MH)</name>
    <name type="common">Sphingomonas herbicidovorans</name>
    <dbReference type="NCBI Taxonomy" id="1219045"/>
    <lineage>
        <taxon>Bacteria</taxon>
        <taxon>Pseudomonadati</taxon>
        <taxon>Pseudomonadota</taxon>
        <taxon>Alphaproteobacteria</taxon>
        <taxon>Sphingomonadales</taxon>
        <taxon>Sphingomonadaceae</taxon>
        <taxon>Sphingobium</taxon>
    </lineage>
</organism>
<dbReference type="PATRIC" id="fig|1219045.3.peg.3676"/>
<keyword evidence="1" id="KW-0812">Transmembrane</keyword>
<sequence length="171" mass="19236">MAPDASGGFASGRAIHYMKAMAIFPRPVSPKSALSDLWSYFRENRPHKWPLLGLSMAITYVIIWTFVVDANRNTMPTRNKIIYVQSWDASRSDAAIILQQKMDLAKSEAALQKRQKQMQGWADAFGIDWRTEEARNSARRKEALKAINAQLDSRLAKAEAADQVSPGTRQP</sequence>
<keyword evidence="1" id="KW-1133">Transmembrane helix</keyword>
<comment type="caution">
    <text evidence="2">The sequence shown here is derived from an EMBL/GenBank/DDBJ whole genome shotgun (WGS) entry which is preliminary data.</text>
</comment>